<dbReference type="Gene3D" id="3.40.50.300">
    <property type="entry name" value="P-loop containing nucleotide triphosphate hydrolases"/>
    <property type="match status" value="1"/>
</dbReference>
<comment type="caution">
    <text evidence="12">Lacks conserved residue(s) required for the propagation of feature annotation.</text>
</comment>
<evidence type="ECO:0000313" key="16">
    <source>
        <dbReference type="EMBL" id="SIR01985.1"/>
    </source>
</evidence>
<dbReference type="SUPFAM" id="SSF55729">
    <property type="entry name" value="Acyl-CoA N-acyltransferases (Nat)"/>
    <property type="match status" value="1"/>
</dbReference>
<feature type="domain" description="TmcA/NAT10 N-terminal" evidence="14">
    <location>
        <begin position="6"/>
        <end position="157"/>
    </location>
</feature>
<dbReference type="GO" id="GO:0000049">
    <property type="term" value="F:tRNA binding"/>
    <property type="evidence" value="ECO:0007669"/>
    <property type="project" value="UniProtKB-UniRule"/>
</dbReference>
<keyword evidence="6 12" id="KW-0067">ATP-binding</keyword>
<dbReference type="Gene3D" id="3.40.50.11040">
    <property type="match status" value="1"/>
</dbReference>
<dbReference type="GO" id="GO:0005524">
    <property type="term" value="F:ATP binding"/>
    <property type="evidence" value="ECO:0007669"/>
    <property type="project" value="UniProtKB-UniRule"/>
</dbReference>
<dbReference type="AlphaFoldDB" id="A0A1N6XI14"/>
<dbReference type="HAMAP" id="MF_01886">
    <property type="entry name" value="tRNA_acetyltr_TmcA"/>
    <property type="match status" value="1"/>
</dbReference>
<evidence type="ECO:0000256" key="12">
    <source>
        <dbReference type="HAMAP-Rule" id="MF_01886"/>
    </source>
</evidence>
<evidence type="ECO:0000256" key="11">
    <source>
        <dbReference type="ARBA" id="ARBA00049914"/>
    </source>
</evidence>
<dbReference type="Pfam" id="PF08351">
    <property type="entry name" value="TmcA_N"/>
    <property type="match status" value="1"/>
</dbReference>
<dbReference type="Proteomes" id="UP000186914">
    <property type="component" value="Unassembled WGS sequence"/>
</dbReference>
<accession>A0A1N6XI14</accession>
<evidence type="ECO:0000259" key="14">
    <source>
        <dbReference type="Pfam" id="PF08351"/>
    </source>
</evidence>
<dbReference type="InterPro" id="IPR007807">
    <property type="entry name" value="TcmA/NAT10_helicase"/>
</dbReference>
<evidence type="ECO:0000259" key="15">
    <source>
        <dbReference type="Pfam" id="PF13718"/>
    </source>
</evidence>
<dbReference type="SUPFAM" id="SSF52540">
    <property type="entry name" value="P-loop containing nucleoside triphosphate hydrolases"/>
    <property type="match status" value="1"/>
</dbReference>
<dbReference type="EMBL" id="FTNO01000001">
    <property type="protein sequence ID" value="SIR01985.1"/>
    <property type="molecule type" value="Genomic_DNA"/>
</dbReference>
<dbReference type="GO" id="GO:0106162">
    <property type="term" value="F:mRNA N-acetyltransferase activity"/>
    <property type="evidence" value="ECO:0007669"/>
    <property type="project" value="RHEA"/>
</dbReference>
<comment type="similarity">
    <text evidence="12">Belongs to the TmcA family.</text>
</comment>
<dbReference type="InterPro" id="IPR013562">
    <property type="entry name" value="TmcA/NAT10_N"/>
</dbReference>
<dbReference type="Pfam" id="PF13718">
    <property type="entry name" value="GNAT_acetyltr_2"/>
    <property type="match status" value="1"/>
</dbReference>
<dbReference type="GO" id="GO:0051391">
    <property type="term" value="P:tRNA acetylation"/>
    <property type="evidence" value="ECO:0007669"/>
    <property type="project" value="UniProtKB-UniRule"/>
</dbReference>
<dbReference type="GO" id="GO:1904812">
    <property type="term" value="P:rRNA acetylation involved in maturation of SSU-rRNA"/>
    <property type="evidence" value="ECO:0007669"/>
    <property type="project" value="TreeGrafter"/>
</dbReference>
<sequence>MDVSLATALRNEAQQSNERRMVVLAGDRDAGYEVARDALAAAGIPSKETVQVAPQRELNCEQVTQRRAGSLLGTTHDAVVFDAHDELRPNALGRVIGAVDGGGLFVLLAPPLDSWPNHRDEFDESLAVEPFDVEDVSGHFRSRFVATLRAHRGIAIANVDAGTVEKDGLTNPAPRLPHSTFDSRARSGVEPDSFGGQFPSVAYDACLTDDQRSAVNALEALREQNHAVVVEADRGRGKSSAGGIAVGCLASDGNDVLVTARNYRSAREVFVRAEAILESLDELADTNHDPPTRIESKSGGVVRFEKPTTAVEADDNGNGEMGADVVLVDEAAALSVGLLEEFLDFPCVAFTTTVHGYEGAGRGFSVRFRDRLEASDHEVTEVSMVEPIRYAPGDPIEVWAFRALALDARPAVEQLVEDANPEGATYRQLDAEDLLADEHLLRETFGLLVLAHYRTEPADLARLLDAPNVVVRALCWNGHVVSVALLAREGNLPEALRERMYDGERVNGNMLPDVLTTQLRDIDAAVPEGLRVMRIATHHAVRSSGLGSRLLREIRREFSGVDWLGTGFGATPELLRFWRENGYSTIQLSTTRNDASGEYSVLMLSPVSDAGEKLYDRHARRFSARIASVLSDALSDMEPDVVREALRTTKATVSLSLSDAEWRHVSASAFGPGQFDHDPGPFRRIAVKHFVDPEDTESGVLTLRQERLLVRKVLQAREWVEVADELGFHSTGESMRTLGKTFRPLVEVYGNESAKAEMRRYVD</sequence>
<dbReference type="InterPro" id="IPR053477">
    <property type="entry name" value="tRNA_Cytidine_AcTrnsfr"/>
</dbReference>
<comment type="catalytic activity">
    <reaction evidence="11">
        <text>a cytidine in mRNA + acetyl-CoA + ATP + H2O = an N(4)-acetylcytidine in mRNA + ADP + phosphate + CoA + H(+)</text>
        <dbReference type="Rhea" id="RHEA:58480"/>
        <dbReference type="Rhea" id="RHEA-COMP:15145"/>
        <dbReference type="Rhea" id="RHEA-COMP:15146"/>
        <dbReference type="ChEBI" id="CHEBI:15377"/>
        <dbReference type="ChEBI" id="CHEBI:15378"/>
        <dbReference type="ChEBI" id="CHEBI:30616"/>
        <dbReference type="ChEBI" id="CHEBI:43474"/>
        <dbReference type="ChEBI" id="CHEBI:57287"/>
        <dbReference type="ChEBI" id="CHEBI:57288"/>
        <dbReference type="ChEBI" id="CHEBI:74900"/>
        <dbReference type="ChEBI" id="CHEBI:82748"/>
        <dbReference type="ChEBI" id="CHEBI:456216"/>
    </reaction>
</comment>
<dbReference type="EC" id="2.3.1.193" evidence="12"/>
<keyword evidence="2 12" id="KW-0820">tRNA-binding</keyword>
<dbReference type="InterPro" id="IPR016181">
    <property type="entry name" value="Acyl_CoA_acyltransferase"/>
</dbReference>
<evidence type="ECO:0000256" key="2">
    <source>
        <dbReference type="ARBA" id="ARBA00022555"/>
    </source>
</evidence>
<evidence type="ECO:0000259" key="13">
    <source>
        <dbReference type="Pfam" id="PF05127"/>
    </source>
</evidence>
<comment type="catalytic activity">
    <reaction evidence="10">
        <text>a cytidine in RNA + acetyl-CoA + ATP + H2O = an N(4)-acetylcytidine in RNA + ADP + phosphate + CoA + H(+)</text>
        <dbReference type="Rhea" id="RHEA:82211"/>
        <dbReference type="Rhea" id="RHEA-COMP:15704"/>
        <dbReference type="Rhea" id="RHEA-COMP:19834"/>
        <dbReference type="ChEBI" id="CHEBI:15377"/>
        <dbReference type="ChEBI" id="CHEBI:15378"/>
        <dbReference type="ChEBI" id="CHEBI:30616"/>
        <dbReference type="ChEBI" id="CHEBI:43474"/>
        <dbReference type="ChEBI" id="CHEBI:57287"/>
        <dbReference type="ChEBI" id="CHEBI:57288"/>
        <dbReference type="ChEBI" id="CHEBI:74900"/>
        <dbReference type="ChEBI" id="CHEBI:82748"/>
        <dbReference type="ChEBI" id="CHEBI:456216"/>
    </reaction>
</comment>
<dbReference type="GO" id="GO:1990883">
    <property type="term" value="F:18S rRNA cytidine N-acetyltransferase activity"/>
    <property type="evidence" value="ECO:0007669"/>
    <property type="project" value="TreeGrafter"/>
</dbReference>
<evidence type="ECO:0000256" key="4">
    <source>
        <dbReference type="ARBA" id="ARBA00022694"/>
    </source>
</evidence>
<feature type="binding site" evidence="12">
    <location>
        <begin position="535"/>
        <end position="537"/>
    </location>
    <ligand>
        <name>acetyl-CoA</name>
        <dbReference type="ChEBI" id="CHEBI:57288"/>
    </ligand>
</feature>
<dbReference type="PANTHER" id="PTHR10925">
    <property type="entry name" value="N-ACETYLTRANSFERASE 10"/>
    <property type="match status" value="1"/>
</dbReference>
<dbReference type="Gene3D" id="3.40.630.30">
    <property type="match status" value="1"/>
</dbReference>
<dbReference type="InterPro" id="IPR027417">
    <property type="entry name" value="P-loop_NTPase"/>
</dbReference>
<comment type="catalytic activity">
    <reaction evidence="12">
        <text>cytidine(34) in elongator tRNA(Met) + acetyl-CoA + ATP + H2O = N(4)-acetylcytidine(34) in elongator tRNA(Met) + ADP + phosphate + CoA + H(+)</text>
        <dbReference type="Rhea" id="RHEA:43788"/>
        <dbReference type="Rhea" id="RHEA-COMP:10693"/>
        <dbReference type="Rhea" id="RHEA-COMP:10694"/>
        <dbReference type="ChEBI" id="CHEBI:15377"/>
        <dbReference type="ChEBI" id="CHEBI:15378"/>
        <dbReference type="ChEBI" id="CHEBI:30616"/>
        <dbReference type="ChEBI" id="CHEBI:43474"/>
        <dbReference type="ChEBI" id="CHEBI:57287"/>
        <dbReference type="ChEBI" id="CHEBI:57288"/>
        <dbReference type="ChEBI" id="CHEBI:74900"/>
        <dbReference type="ChEBI" id="CHEBI:82748"/>
        <dbReference type="ChEBI" id="CHEBI:456216"/>
        <dbReference type="EC" id="2.3.1.193"/>
    </reaction>
</comment>
<keyword evidence="8 12" id="KW-0012">Acyltransferase</keyword>
<keyword evidence="1 12" id="KW-0963">Cytoplasm</keyword>
<protein>
    <recommendedName>
        <fullName evidence="12">tRNA(Met) cytidine acetyltransferase TmcA</fullName>
        <ecNumber evidence="12">2.3.1.193</ecNumber>
    </recommendedName>
</protein>
<evidence type="ECO:0000256" key="10">
    <source>
        <dbReference type="ARBA" id="ARBA00049889"/>
    </source>
</evidence>
<evidence type="ECO:0000256" key="5">
    <source>
        <dbReference type="ARBA" id="ARBA00022741"/>
    </source>
</evidence>
<comment type="subcellular location">
    <subcellularLocation>
        <location evidence="12">Cytoplasm</location>
    </subcellularLocation>
</comment>
<evidence type="ECO:0000256" key="3">
    <source>
        <dbReference type="ARBA" id="ARBA00022679"/>
    </source>
</evidence>
<evidence type="ECO:0000256" key="6">
    <source>
        <dbReference type="ARBA" id="ARBA00022840"/>
    </source>
</evidence>
<dbReference type="InterPro" id="IPR024914">
    <property type="entry name" value="tRNA_acetyltr_TmcA"/>
</dbReference>
<name>A0A1N6XI14_9EURY</name>
<dbReference type="GO" id="GO:0002101">
    <property type="term" value="P:tRNA wobble cytosine modification"/>
    <property type="evidence" value="ECO:0007669"/>
    <property type="project" value="UniProtKB-UniRule"/>
</dbReference>
<feature type="domain" description="N-acetyltransferase" evidence="15">
    <location>
        <begin position="445"/>
        <end position="557"/>
    </location>
</feature>
<dbReference type="Pfam" id="PF05127">
    <property type="entry name" value="NAT10_TcmA_helicase"/>
    <property type="match status" value="1"/>
</dbReference>
<dbReference type="GO" id="GO:0051392">
    <property type="term" value="F:tRNA cytidine N4-acetyltransferase activity"/>
    <property type="evidence" value="ECO:0007669"/>
    <property type="project" value="UniProtKB-UniRule"/>
</dbReference>
<evidence type="ECO:0000313" key="17">
    <source>
        <dbReference type="Proteomes" id="UP000186914"/>
    </source>
</evidence>
<evidence type="ECO:0000256" key="9">
    <source>
        <dbReference type="ARBA" id="ARBA00049883"/>
    </source>
</evidence>
<comment type="catalytic activity">
    <reaction evidence="9">
        <text>a cytidine in tRNA + acetyl-CoA + ATP + H2O = an N(4)-acetylcytidine in tRNA + ADP + phosphate + CoA + H(+)</text>
        <dbReference type="Rhea" id="RHEA:53876"/>
        <dbReference type="Rhea" id="RHEA-COMP:13670"/>
        <dbReference type="Rhea" id="RHEA-COMP:13671"/>
        <dbReference type="ChEBI" id="CHEBI:15377"/>
        <dbReference type="ChEBI" id="CHEBI:15378"/>
        <dbReference type="ChEBI" id="CHEBI:30616"/>
        <dbReference type="ChEBI" id="CHEBI:43474"/>
        <dbReference type="ChEBI" id="CHEBI:57287"/>
        <dbReference type="ChEBI" id="CHEBI:57288"/>
        <dbReference type="ChEBI" id="CHEBI:74900"/>
        <dbReference type="ChEBI" id="CHEBI:82748"/>
        <dbReference type="ChEBI" id="CHEBI:456216"/>
    </reaction>
</comment>
<keyword evidence="7 12" id="KW-0694">RNA-binding</keyword>
<dbReference type="InterPro" id="IPR032672">
    <property type="entry name" value="TmcA/NAT10/Kre33"/>
</dbReference>
<proteinExistence type="inferred from homology"/>
<keyword evidence="3 12" id="KW-0808">Transferase</keyword>
<evidence type="ECO:0000256" key="8">
    <source>
        <dbReference type="ARBA" id="ARBA00023315"/>
    </source>
</evidence>
<evidence type="ECO:0000256" key="1">
    <source>
        <dbReference type="ARBA" id="ARBA00022490"/>
    </source>
</evidence>
<feature type="binding site" evidence="12">
    <location>
        <position position="573"/>
    </location>
    <ligand>
        <name>acetyl-CoA</name>
        <dbReference type="ChEBI" id="CHEBI:57288"/>
    </ligand>
</feature>
<feature type="binding site" evidence="12">
    <location>
        <position position="211"/>
    </location>
    <ligand>
        <name>ATP</name>
        <dbReference type="ChEBI" id="CHEBI:30616"/>
    </ligand>
</feature>
<dbReference type="InterPro" id="IPR000182">
    <property type="entry name" value="GNAT_dom"/>
</dbReference>
<dbReference type="PANTHER" id="PTHR10925:SF5">
    <property type="entry name" value="RNA CYTIDINE ACETYLTRANSFERASE"/>
    <property type="match status" value="1"/>
</dbReference>
<feature type="domain" description="TcmA/NAT10 helicase" evidence="13">
    <location>
        <begin position="229"/>
        <end position="407"/>
    </location>
</feature>
<reference evidence="17" key="1">
    <citation type="submission" date="2017-01" db="EMBL/GenBank/DDBJ databases">
        <authorList>
            <person name="Varghese N."/>
            <person name="Submissions S."/>
        </authorList>
    </citation>
    <scope>NUCLEOTIDE SEQUENCE [LARGE SCALE GENOMIC DNA]</scope>
    <source>
        <strain evidence="17">CGMCC 1.7737</strain>
    </source>
</reference>
<gene>
    <name evidence="12" type="primary">tmcA</name>
    <name evidence="16" type="ORF">SAMN05421858_1143</name>
</gene>
<keyword evidence="17" id="KW-1185">Reference proteome</keyword>
<dbReference type="NCBIfam" id="NF041296">
    <property type="entry name" value="RNAactase_tcmA_Halo"/>
    <property type="match status" value="1"/>
</dbReference>
<comment type="function">
    <text evidence="12">Catalyzes the formation of N(4)-acetylcytidine (ac(4)C) at the wobble position of tRNA(Met), by using acetyl-CoA as an acetyl donor and ATP (or GTP).</text>
</comment>
<keyword evidence="5 12" id="KW-0547">Nucleotide-binding</keyword>
<dbReference type="GO" id="GO:0005737">
    <property type="term" value="C:cytoplasm"/>
    <property type="evidence" value="ECO:0007669"/>
    <property type="project" value="UniProtKB-SubCell"/>
</dbReference>
<evidence type="ECO:0000256" key="7">
    <source>
        <dbReference type="ARBA" id="ARBA00022884"/>
    </source>
</evidence>
<dbReference type="OrthoDB" id="312894at2157"/>
<dbReference type="RefSeq" id="WP_076430246.1">
    <property type="nucleotide sequence ID" value="NZ_FTNO01000001.1"/>
</dbReference>
<organism evidence="16 17">
    <name type="scientific">Haladaptatus litoreus</name>
    <dbReference type="NCBI Taxonomy" id="553468"/>
    <lineage>
        <taxon>Archaea</taxon>
        <taxon>Methanobacteriati</taxon>
        <taxon>Methanobacteriota</taxon>
        <taxon>Stenosarchaea group</taxon>
        <taxon>Halobacteria</taxon>
        <taxon>Halobacteriales</taxon>
        <taxon>Haladaptataceae</taxon>
        <taxon>Haladaptatus</taxon>
    </lineage>
</organism>
<keyword evidence="4 12" id="KW-0819">tRNA processing</keyword>
<feature type="binding site" evidence="12">
    <location>
        <position position="389"/>
    </location>
    <ligand>
        <name>ATP</name>
        <dbReference type="ChEBI" id="CHEBI:30616"/>
    </ligand>
</feature>